<dbReference type="PRINTS" id="PR00038">
    <property type="entry name" value="HTHLUXR"/>
</dbReference>
<reference evidence="4" key="1">
    <citation type="submission" date="2020-11" db="EMBL/GenBank/DDBJ databases">
        <title>Sequencing the genomes of 1000 actinobacteria strains.</title>
        <authorList>
            <person name="Klenk H.-P."/>
        </authorList>
    </citation>
    <scope>NUCLEOTIDE SEQUENCE</scope>
    <source>
        <strain evidence="4">DSM 45356</strain>
    </source>
</reference>
<dbReference type="InterPro" id="IPR011990">
    <property type="entry name" value="TPR-like_helical_dom_sf"/>
</dbReference>
<dbReference type="EMBL" id="JADOUF010000001">
    <property type="protein sequence ID" value="MBG6141218.1"/>
    <property type="molecule type" value="Genomic_DNA"/>
</dbReference>
<name>A0A8J7GQ17_9ACTN</name>
<dbReference type="SMART" id="SM00421">
    <property type="entry name" value="HTH_LUXR"/>
    <property type="match status" value="1"/>
</dbReference>
<gene>
    <name evidence="4" type="ORF">IW245_007412</name>
</gene>
<dbReference type="Proteomes" id="UP000622552">
    <property type="component" value="Unassembled WGS sequence"/>
</dbReference>
<evidence type="ECO:0000256" key="2">
    <source>
        <dbReference type="ARBA" id="ARBA00022840"/>
    </source>
</evidence>
<proteinExistence type="predicted"/>
<dbReference type="GO" id="GO:0003677">
    <property type="term" value="F:DNA binding"/>
    <property type="evidence" value="ECO:0007669"/>
    <property type="project" value="UniProtKB-KW"/>
</dbReference>
<sequence length="911" mass="94691">MRLIGPAVTLTLVGRDELLAELRARLDRDGQVLLTGPDGAGKTALLDAVVAGTDGPCLRAGAVPADVTTPYSLVAEVLGAVPAEFVAALPGPQRAAVHAVLRLADPAPGQPDRLALRIAVATLLHRTAPALIVVDDAQWADPDSVAVLGHAHRRTDPHIPLLVAERNGCGGPGRALCPSPVTELGVPPLNSDDVAAFLEAHGLPCRLVGPVHAASGGNPYLMLEIGRAVAAGAGSTRPLDDVALPERLRDLIGARLAAVPPAVLATLLPAALTAAPTVALLRRAGRADAAEELAVAEAAGLVTVSDGGAVAFTAGVLATALAAEASWDERTSWHAALADLAADPLDRIRHRALATDVPDEELAEELCAAGRSARDRARSAELHILAAERTPLCHPEGAERRLLTAAEEAGHAGRTDLARWAADALLARATAPAVRVRAHLAIVDAAGQALDDLDETFARAIADAADEPALLAAVHLRLAWRANLSEGSPQRARAEAARAATLAAQGGDRVIEAMALTMQARVERILGVPDSARTLQRALACDAPEAPMGLRNTPSYLAARHAVYDDQLPEARAALLGLLPVAERTGAEDLIEVLRSLAEVEAKSGRCAAALDHAHRAVAVSEEAGLSPGPSWFTMAQVEATGGSFARAAGYAERGAHASEEEHDVVFLSRNLHVSGLVKLVTGDATGAVTALRRVRELETAGYVLDPALLRWHADLATAYVAAGDPDEGYALIAATRLTALALDRPGVLAALSRAEGIYRAALGDAAGAVDLLDRAALDFALLGLPVEHGRTLLALGQVEKRRRRRGAARDVLTAALEAFEQTGARPWVTLAATALDRLESGPAEPRAAVTQPLTGTEARIAELVGQGASNREVAATLFLSVKTVEATLTRVYRKLGVRSRTQLSTLLRSG</sequence>
<dbReference type="GO" id="GO:0005737">
    <property type="term" value="C:cytoplasm"/>
    <property type="evidence" value="ECO:0007669"/>
    <property type="project" value="TreeGrafter"/>
</dbReference>
<protein>
    <submittedName>
        <fullName evidence="4">DNA-binding CsgD family transcriptional regulator</fullName>
    </submittedName>
</protein>
<dbReference type="GO" id="GO:0006355">
    <property type="term" value="P:regulation of DNA-templated transcription"/>
    <property type="evidence" value="ECO:0007669"/>
    <property type="project" value="InterPro"/>
</dbReference>
<evidence type="ECO:0000313" key="5">
    <source>
        <dbReference type="Proteomes" id="UP000622552"/>
    </source>
</evidence>
<dbReference type="Gene3D" id="1.10.10.10">
    <property type="entry name" value="Winged helix-like DNA-binding domain superfamily/Winged helix DNA-binding domain"/>
    <property type="match status" value="1"/>
</dbReference>
<dbReference type="InterPro" id="IPR027417">
    <property type="entry name" value="P-loop_NTPase"/>
</dbReference>
<dbReference type="GO" id="GO:0005524">
    <property type="term" value="F:ATP binding"/>
    <property type="evidence" value="ECO:0007669"/>
    <property type="project" value="UniProtKB-KW"/>
</dbReference>
<keyword evidence="4" id="KW-0238">DNA-binding</keyword>
<dbReference type="PANTHER" id="PTHR16305:SF35">
    <property type="entry name" value="TRANSCRIPTIONAL ACTIVATOR DOMAIN"/>
    <property type="match status" value="1"/>
</dbReference>
<keyword evidence="5" id="KW-1185">Reference proteome</keyword>
<dbReference type="Pfam" id="PF00196">
    <property type="entry name" value="GerE"/>
    <property type="match status" value="1"/>
</dbReference>
<feature type="domain" description="HTH luxR-type" evidence="3">
    <location>
        <begin position="847"/>
        <end position="911"/>
    </location>
</feature>
<dbReference type="SUPFAM" id="SSF46894">
    <property type="entry name" value="C-terminal effector domain of the bipartite response regulators"/>
    <property type="match status" value="1"/>
</dbReference>
<dbReference type="CDD" id="cd06170">
    <property type="entry name" value="LuxR_C_like"/>
    <property type="match status" value="1"/>
</dbReference>
<dbReference type="Gene3D" id="1.25.40.10">
    <property type="entry name" value="Tetratricopeptide repeat domain"/>
    <property type="match status" value="1"/>
</dbReference>
<dbReference type="AlphaFoldDB" id="A0A8J7GQ17"/>
<dbReference type="InterPro" id="IPR000792">
    <property type="entry name" value="Tscrpt_reg_LuxR_C"/>
</dbReference>
<dbReference type="Pfam" id="PF13191">
    <property type="entry name" value="AAA_16"/>
    <property type="match status" value="1"/>
</dbReference>
<comment type="caution">
    <text evidence="4">The sequence shown here is derived from an EMBL/GenBank/DDBJ whole genome shotgun (WGS) entry which is preliminary data.</text>
</comment>
<dbReference type="RefSeq" id="WP_197007668.1">
    <property type="nucleotide sequence ID" value="NZ_BONS01000030.1"/>
</dbReference>
<keyword evidence="1" id="KW-0547">Nucleotide-binding</keyword>
<dbReference type="InterPro" id="IPR041664">
    <property type="entry name" value="AAA_16"/>
</dbReference>
<dbReference type="SUPFAM" id="SSF48452">
    <property type="entry name" value="TPR-like"/>
    <property type="match status" value="1"/>
</dbReference>
<dbReference type="SUPFAM" id="SSF52540">
    <property type="entry name" value="P-loop containing nucleoside triphosphate hydrolases"/>
    <property type="match status" value="1"/>
</dbReference>
<accession>A0A8J7GQ17</accession>
<organism evidence="4 5">
    <name type="scientific">Longispora fulva</name>
    <dbReference type="NCBI Taxonomy" id="619741"/>
    <lineage>
        <taxon>Bacteria</taxon>
        <taxon>Bacillati</taxon>
        <taxon>Actinomycetota</taxon>
        <taxon>Actinomycetes</taxon>
        <taxon>Micromonosporales</taxon>
        <taxon>Micromonosporaceae</taxon>
        <taxon>Longispora</taxon>
    </lineage>
</organism>
<keyword evidence="2" id="KW-0067">ATP-binding</keyword>
<dbReference type="InterPro" id="IPR016032">
    <property type="entry name" value="Sig_transdc_resp-reg_C-effctor"/>
</dbReference>
<dbReference type="InterPro" id="IPR036388">
    <property type="entry name" value="WH-like_DNA-bd_sf"/>
</dbReference>
<dbReference type="PROSITE" id="PS50043">
    <property type="entry name" value="HTH_LUXR_2"/>
    <property type="match status" value="1"/>
</dbReference>
<evidence type="ECO:0000313" key="4">
    <source>
        <dbReference type="EMBL" id="MBG6141218.1"/>
    </source>
</evidence>
<evidence type="ECO:0000259" key="3">
    <source>
        <dbReference type="PROSITE" id="PS50043"/>
    </source>
</evidence>
<evidence type="ECO:0000256" key="1">
    <source>
        <dbReference type="ARBA" id="ARBA00022741"/>
    </source>
</evidence>
<dbReference type="GO" id="GO:0004016">
    <property type="term" value="F:adenylate cyclase activity"/>
    <property type="evidence" value="ECO:0007669"/>
    <property type="project" value="TreeGrafter"/>
</dbReference>
<dbReference type="PANTHER" id="PTHR16305">
    <property type="entry name" value="TESTICULAR SOLUBLE ADENYLYL CYCLASE"/>
    <property type="match status" value="1"/>
</dbReference>